<dbReference type="PANTHER" id="PTHR43464:SF94">
    <property type="entry name" value="MALONYL-[ACYL-CARRIER PROTEIN] O-METHYLTRANSFERASE"/>
    <property type="match status" value="1"/>
</dbReference>
<protein>
    <submittedName>
        <fullName evidence="2">Class I SAM-dependent methyltransferase</fullName>
        <ecNumber evidence="2">2.1.1.222</ecNumber>
        <ecNumber evidence="2">2.1.1.64</ecNumber>
    </submittedName>
</protein>
<dbReference type="GO" id="GO:0032259">
    <property type="term" value="P:methylation"/>
    <property type="evidence" value="ECO:0007669"/>
    <property type="project" value="UniProtKB-KW"/>
</dbReference>
<sequence>MSGRDADTLGFYGAEAEVYAGRDRELGEARLRRFAARLPAGGQVLELGCGGGQDSEALLALGLDVTPTDGSPELAAEAQKRLRRPVAVLLFEDLMADAAFDGVWANACLLHVPRTALPGILAKVQRALRPGGVFYASYKAGEAEGRDRFGRFFNYPDAAWLRTAYGKNGWDCIEIEEDEGGSYDKESTRWLHATAIKLS</sequence>
<dbReference type="Pfam" id="PF08241">
    <property type="entry name" value="Methyltransf_11"/>
    <property type="match status" value="1"/>
</dbReference>
<organism evidence="2 3">
    <name type="scientific">Bosea vestrisii</name>
    <dbReference type="NCBI Taxonomy" id="151416"/>
    <lineage>
        <taxon>Bacteria</taxon>
        <taxon>Pseudomonadati</taxon>
        <taxon>Pseudomonadota</taxon>
        <taxon>Alphaproteobacteria</taxon>
        <taxon>Hyphomicrobiales</taxon>
        <taxon>Boseaceae</taxon>
        <taxon>Bosea</taxon>
    </lineage>
</organism>
<evidence type="ECO:0000313" key="3">
    <source>
        <dbReference type="Proteomes" id="UP001596104"/>
    </source>
</evidence>
<dbReference type="EMBL" id="JBHSLV010000055">
    <property type="protein sequence ID" value="MFC5395703.1"/>
    <property type="molecule type" value="Genomic_DNA"/>
</dbReference>
<dbReference type="InterPro" id="IPR013216">
    <property type="entry name" value="Methyltransf_11"/>
</dbReference>
<dbReference type="EC" id="2.1.1.64" evidence="2"/>
<keyword evidence="2" id="KW-0489">Methyltransferase</keyword>
<dbReference type="CDD" id="cd02440">
    <property type="entry name" value="AdoMet_MTases"/>
    <property type="match status" value="1"/>
</dbReference>
<evidence type="ECO:0000313" key="2">
    <source>
        <dbReference type="EMBL" id="MFC5395703.1"/>
    </source>
</evidence>
<dbReference type="PANTHER" id="PTHR43464">
    <property type="entry name" value="METHYLTRANSFERASE"/>
    <property type="match status" value="1"/>
</dbReference>
<dbReference type="RefSeq" id="WP_377011793.1">
    <property type="nucleotide sequence ID" value="NZ_JBHSLV010000055.1"/>
</dbReference>
<dbReference type="GO" id="GO:0061542">
    <property type="term" value="F:3-demethylubiquinol 3-O-methyltransferase activity"/>
    <property type="evidence" value="ECO:0007669"/>
    <property type="project" value="UniProtKB-EC"/>
</dbReference>
<dbReference type="EC" id="2.1.1.222" evidence="2"/>
<evidence type="ECO:0000259" key="1">
    <source>
        <dbReference type="Pfam" id="PF08241"/>
    </source>
</evidence>
<gene>
    <name evidence="2" type="ORF">ACFPPC_24010</name>
</gene>
<comment type="caution">
    <text evidence="2">The sequence shown here is derived from an EMBL/GenBank/DDBJ whole genome shotgun (WGS) entry which is preliminary data.</text>
</comment>
<dbReference type="Proteomes" id="UP001596104">
    <property type="component" value="Unassembled WGS sequence"/>
</dbReference>
<dbReference type="Gene3D" id="3.40.50.150">
    <property type="entry name" value="Vaccinia Virus protein VP39"/>
    <property type="match status" value="1"/>
</dbReference>
<keyword evidence="3" id="KW-1185">Reference proteome</keyword>
<feature type="domain" description="Methyltransferase type 11" evidence="1">
    <location>
        <begin position="45"/>
        <end position="135"/>
    </location>
</feature>
<dbReference type="SUPFAM" id="SSF53335">
    <property type="entry name" value="S-adenosyl-L-methionine-dependent methyltransferases"/>
    <property type="match status" value="1"/>
</dbReference>
<accession>A0ABW0HEN8</accession>
<dbReference type="InterPro" id="IPR029063">
    <property type="entry name" value="SAM-dependent_MTases_sf"/>
</dbReference>
<reference evidence="3" key="1">
    <citation type="journal article" date="2019" name="Int. J. Syst. Evol. Microbiol.">
        <title>The Global Catalogue of Microorganisms (GCM) 10K type strain sequencing project: providing services to taxonomists for standard genome sequencing and annotation.</title>
        <authorList>
            <consortium name="The Broad Institute Genomics Platform"/>
            <consortium name="The Broad Institute Genome Sequencing Center for Infectious Disease"/>
            <person name="Wu L."/>
            <person name="Ma J."/>
        </authorList>
    </citation>
    <scope>NUCLEOTIDE SEQUENCE [LARGE SCALE GENOMIC DNA]</scope>
    <source>
        <strain evidence="3">CGMCC 1.16326</strain>
    </source>
</reference>
<dbReference type="GO" id="GO:0102208">
    <property type="term" value="F:2-polyprenyl-6-hydroxyphenol methylase activity"/>
    <property type="evidence" value="ECO:0007669"/>
    <property type="project" value="UniProtKB-EC"/>
</dbReference>
<proteinExistence type="predicted"/>
<keyword evidence="2" id="KW-0808">Transferase</keyword>
<name>A0ABW0HEN8_9HYPH</name>